<proteinExistence type="predicted"/>
<feature type="domain" description="N-acetyltransferase" evidence="3">
    <location>
        <begin position="9"/>
        <end position="159"/>
    </location>
</feature>
<dbReference type="KEGG" id="pchm:VFPPC_14805"/>
<dbReference type="CDD" id="cd04301">
    <property type="entry name" value="NAT_SF"/>
    <property type="match status" value="1"/>
</dbReference>
<evidence type="ECO:0000313" key="5">
    <source>
        <dbReference type="Proteomes" id="UP000078397"/>
    </source>
</evidence>
<comment type="caution">
    <text evidence="4">The sequence shown here is derived from an EMBL/GenBank/DDBJ whole genome shotgun (WGS) entry which is preliminary data.</text>
</comment>
<dbReference type="Gene3D" id="3.40.630.30">
    <property type="match status" value="1"/>
</dbReference>
<dbReference type="InterPro" id="IPR016181">
    <property type="entry name" value="Acyl_CoA_acyltransferase"/>
</dbReference>
<protein>
    <submittedName>
        <fullName evidence="4">Acetyltransferase</fullName>
    </submittedName>
</protein>
<dbReference type="PROSITE" id="PS51186">
    <property type="entry name" value="GNAT"/>
    <property type="match status" value="1"/>
</dbReference>
<evidence type="ECO:0000256" key="2">
    <source>
        <dbReference type="ARBA" id="ARBA00023315"/>
    </source>
</evidence>
<dbReference type="RefSeq" id="XP_018138164.1">
    <property type="nucleotide sequence ID" value="XM_018292573.1"/>
</dbReference>
<dbReference type="Pfam" id="PF00583">
    <property type="entry name" value="Acetyltransf_1"/>
    <property type="match status" value="1"/>
</dbReference>
<dbReference type="Proteomes" id="UP000078397">
    <property type="component" value="Unassembled WGS sequence"/>
</dbReference>
<accession>A0A179F4A5</accession>
<reference evidence="4 5" key="1">
    <citation type="journal article" date="2016" name="PLoS Pathog.">
        <title>Biosynthesis of antibiotic leucinostatins in bio-control fungus Purpureocillium lilacinum and their inhibition on phytophthora revealed by genome mining.</title>
        <authorList>
            <person name="Wang G."/>
            <person name="Liu Z."/>
            <person name="Lin R."/>
            <person name="Li E."/>
            <person name="Mao Z."/>
            <person name="Ling J."/>
            <person name="Yang Y."/>
            <person name="Yin W.B."/>
            <person name="Xie B."/>
        </authorList>
    </citation>
    <scope>NUCLEOTIDE SEQUENCE [LARGE SCALE GENOMIC DNA]</scope>
    <source>
        <strain evidence="4">170</strain>
    </source>
</reference>
<evidence type="ECO:0000256" key="1">
    <source>
        <dbReference type="ARBA" id="ARBA00022679"/>
    </source>
</evidence>
<sequence length="159" mass="18163">MEPPSPPGTLILRAQTPDIPPIQRITTAAYTKYITRIGKPPAPMTANYTTLLTTHDVFVLRPSEHEQEPLVGSIVLRAEESKMHVNNLVVDPDAQGRGYGRILLNCAEDWARMKGCEEMALFTNVKMFENFGLYAKMGYEEVERRTEDGFERVYFRKRL</sequence>
<dbReference type="InterPro" id="IPR050832">
    <property type="entry name" value="Bact_Acetyltransf"/>
</dbReference>
<dbReference type="GO" id="GO:0016747">
    <property type="term" value="F:acyltransferase activity, transferring groups other than amino-acyl groups"/>
    <property type="evidence" value="ECO:0007669"/>
    <property type="project" value="InterPro"/>
</dbReference>
<name>A0A179F4A5_METCM</name>
<dbReference type="PANTHER" id="PTHR43877">
    <property type="entry name" value="AMINOALKYLPHOSPHONATE N-ACETYLTRANSFERASE-RELATED-RELATED"/>
    <property type="match status" value="1"/>
</dbReference>
<keyword evidence="5" id="KW-1185">Reference proteome</keyword>
<keyword evidence="2" id="KW-0012">Acyltransferase</keyword>
<dbReference type="EMBL" id="LSBJ02000009">
    <property type="protein sequence ID" value="OAQ60254.1"/>
    <property type="molecule type" value="Genomic_DNA"/>
</dbReference>
<dbReference type="OrthoDB" id="329272at2759"/>
<organism evidence="4 5">
    <name type="scientific">Pochonia chlamydosporia 170</name>
    <dbReference type="NCBI Taxonomy" id="1380566"/>
    <lineage>
        <taxon>Eukaryota</taxon>
        <taxon>Fungi</taxon>
        <taxon>Dikarya</taxon>
        <taxon>Ascomycota</taxon>
        <taxon>Pezizomycotina</taxon>
        <taxon>Sordariomycetes</taxon>
        <taxon>Hypocreomycetidae</taxon>
        <taxon>Hypocreales</taxon>
        <taxon>Clavicipitaceae</taxon>
        <taxon>Pochonia</taxon>
    </lineage>
</organism>
<dbReference type="GeneID" id="28856567"/>
<dbReference type="SUPFAM" id="SSF55729">
    <property type="entry name" value="Acyl-CoA N-acyltransferases (Nat)"/>
    <property type="match status" value="1"/>
</dbReference>
<keyword evidence="1" id="KW-0808">Transferase</keyword>
<evidence type="ECO:0000259" key="3">
    <source>
        <dbReference type="PROSITE" id="PS51186"/>
    </source>
</evidence>
<evidence type="ECO:0000313" key="4">
    <source>
        <dbReference type="EMBL" id="OAQ60254.1"/>
    </source>
</evidence>
<dbReference type="PANTHER" id="PTHR43877:SF2">
    <property type="entry name" value="AMINOALKYLPHOSPHONATE N-ACETYLTRANSFERASE-RELATED"/>
    <property type="match status" value="1"/>
</dbReference>
<gene>
    <name evidence="4" type="ORF">VFPPC_14805</name>
</gene>
<dbReference type="AlphaFoldDB" id="A0A179F4A5"/>
<dbReference type="InterPro" id="IPR000182">
    <property type="entry name" value="GNAT_dom"/>
</dbReference>